<keyword evidence="3" id="KW-1185">Reference proteome</keyword>
<dbReference type="RefSeq" id="XP_013237006.1">
    <property type="nucleotide sequence ID" value="XM_013381552.1"/>
</dbReference>
<dbReference type="AlphaFoldDB" id="A0A098VNB2"/>
<organism evidence="2 3">
    <name type="scientific">Mitosporidium daphniae</name>
    <dbReference type="NCBI Taxonomy" id="1485682"/>
    <lineage>
        <taxon>Eukaryota</taxon>
        <taxon>Fungi</taxon>
        <taxon>Fungi incertae sedis</taxon>
        <taxon>Microsporidia</taxon>
        <taxon>Mitosporidium</taxon>
    </lineage>
</organism>
<dbReference type="Proteomes" id="UP000029725">
    <property type="component" value="Unassembled WGS sequence"/>
</dbReference>
<evidence type="ECO:0000256" key="1">
    <source>
        <dbReference type="SAM" id="SignalP"/>
    </source>
</evidence>
<protein>
    <submittedName>
        <fullName evidence="2">Uncharacterized protein</fullName>
    </submittedName>
</protein>
<dbReference type="EMBL" id="JMKJ01000573">
    <property type="protein sequence ID" value="KGG50567.1"/>
    <property type="molecule type" value="Genomic_DNA"/>
</dbReference>
<dbReference type="HOGENOM" id="CLU_1138242_0_0_1"/>
<feature type="chain" id="PRO_5001941884" evidence="1">
    <location>
        <begin position="21"/>
        <end position="244"/>
    </location>
</feature>
<keyword evidence="1" id="KW-0732">Signal</keyword>
<proteinExistence type="predicted"/>
<name>A0A098VNB2_9MICR</name>
<sequence length="244" mass="27640">MKHAIETASVGLVLILHTRGVALLSSKGQMEEIWSFDFKRYIRLLPNAELEAALDLSVFHVVAIEIYRSMVEDDDYETAFDDEDEFLPLEKRAKLRILLFPTSQMKYRVVPYLRDNVRYQAVGEHLLTINERCNTACFLARTSRVLSKETSSTAELKKPATSESITNENCSSKRPVLAGWLHVCKLSSKRVTQRSTIGNKDAQIAWKEARGRVSSSMQKMSSSESKDAFAIISEHNSGNRLVEH</sequence>
<comment type="caution">
    <text evidence="2">The sequence shown here is derived from an EMBL/GenBank/DDBJ whole genome shotgun (WGS) entry which is preliminary data.</text>
</comment>
<dbReference type="VEuPathDB" id="MicrosporidiaDB:DI09_64p30"/>
<accession>A0A098VNB2</accession>
<evidence type="ECO:0000313" key="2">
    <source>
        <dbReference type="EMBL" id="KGG50567.1"/>
    </source>
</evidence>
<reference evidence="2 3" key="1">
    <citation type="submission" date="2014-04" db="EMBL/GenBank/DDBJ databases">
        <title>A new species of microsporidia sheds light on the evolution of extreme parasitism.</title>
        <authorList>
            <person name="Haag K.L."/>
            <person name="James T.Y."/>
            <person name="Larsson R."/>
            <person name="Schaer T.M."/>
            <person name="Refardt D."/>
            <person name="Pombert J.-F."/>
            <person name="Ebert D."/>
        </authorList>
    </citation>
    <scope>NUCLEOTIDE SEQUENCE [LARGE SCALE GENOMIC DNA]</scope>
    <source>
        <strain evidence="2 3">UGP3</strain>
        <tissue evidence="2">Spores</tissue>
    </source>
</reference>
<dbReference type="GeneID" id="25260543"/>
<evidence type="ECO:0000313" key="3">
    <source>
        <dbReference type="Proteomes" id="UP000029725"/>
    </source>
</evidence>
<feature type="signal peptide" evidence="1">
    <location>
        <begin position="1"/>
        <end position="20"/>
    </location>
</feature>
<gene>
    <name evidence="2" type="ORF">DI09_64p30</name>
</gene>